<feature type="transmembrane region" description="Helical" evidence="6">
    <location>
        <begin position="281"/>
        <end position="305"/>
    </location>
</feature>
<keyword evidence="3 6" id="KW-0812">Transmembrane</keyword>
<feature type="transmembrane region" description="Helical" evidence="6">
    <location>
        <begin position="325"/>
        <end position="343"/>
    </location>
</feature>
<evidence type="ECO:0000313" key="7">
    <source>
        <dbReference type="EMBL" id="MBC8590344.1"/>
    </source>
</evidence>
<sequence>MDKDKLNLNNQKKSGHLGYIVFLLGLIAITFHVLLKDISIRGLFSIMKSLNPTMCILGLLSAFGFICCEAWVFKTLLSLLSNKLSFFQTIKYSIVGFYFSSITPSASGGQPMQIYYMNKDDINISHSSLTILITMVIYQITMVSYALVAFLMDFRFVAEVVQSIYPFIIFGFAANLLVVSFVIMAIFSDKLVFKVVGFIVKLLYKLKFIKDMEKAKEYTNHQIDEYKQGALLIRKNPKVILKVFITTFLQLTAMFSVTFFVYRAFGLNELSFWRIVGLQSIAHIAVCALPLPGAVGASEGTFMVLFKSLFPTNLLSSAMLVSRGISYYIMVLISGLFVISTHIKSTKRNSYTH</sequence>
<dbReference type="GO" id="GO:0006629">
    <property type="term" value="P:lipid metabolic process"/>
    <property type="evidence" value="ECO:0007669"/>
    <property type="project" value="UniProtKB-KW"/>
</dbReference>
<dbReference type="NCBIfam" id="TIGR00374">
    <property type="entry name" value="flippase-like domain"/>
    <property type="match status" value="1"/>
</dbReference>
<comment type="similarity">
    <text evidence="6">Belongs to the LPG synthase family.</text>
</comment>
<evidence type="ECO:0000256" key="6">
    <source>
        <dbReference type="RuleBase" id="RU363042"/>
    </source>
</evidence>
<keyword evidence="6" id="KW-0808">Transferase</keyword>
<comment type="caution">
    <text evidence="7">The sequence shown here is derived from an EMBL/GenBank/DDBJ whole genome shotgun (WGS) entry which is preliminary data.</text>
</comment>
<organism evidence="7 8">
    <name type="scientific">Wansuia hejianensis</name>
    <dbReference type="NCBI Taxonomy" id="2763667"/>
    <lineage>
        <taxon>Bacteria</taxon>
        <taxon>Bacillati</taxon>
        <taxon>Bacillota</taxon>
        <taxon>Clostridia</taxon>
        <taxon>Lachnospirales</taxon>
        <taxon>Lachnospiraceae</taxon>
        <taxon>Wansuia</taxon>
    </lineage>
</organism>
<dbReference type="AlphaFoldDB" id="A0A926F1Q3"/>
<dbReference type="GO" id="GO:0046677">
    <property type="term" value="P:response to antibiotic"/>
    <property type="evidence" value="ECO:0007669"/>
    <property type="project" value="UniProtKB-KW"/>
</dbReference>
<reference evidence="7 8" key="1">
    <citation type="submission" date="2020-08" db="EMBL/GenBank/DDBJ databases">
        <title>Genome public.</title>
        <authorList>
            <person name="Liu C."/>
            <person name="Sun Q."/>
        </authorList>
    </citation>
    <scope>NUCLEOTIDE SEQUENCE [LARGE SCALE GENOMIC DNA]</scope>
    <source>
        <strain evidence="7 8">NSJ-26</strain>
    </source>
</reference>
<evidence type="ECO:0000256" key="3">
    <source>
        <dbReference type="ARBA" id="ARBA00022692"/>
    </source>
</evidence>
<feature type="transmembrane region" description="Helical" evidence="6">
    <location>
        <begin position="89"/>
        <end position="108"/>
    </location>
</feature>
<keyword evidence="2" id="KW-1003">Cell membrane</keyword>
<evidence type="ECO:0000256" key="5">
    <source>
        <dbReference type="ARBA" id="ARBA00023136"/>
    </source>
</evidence>
<evidence type="ECO:0000256" key="4">
    <source>
        <dbReference type="ARBA" id="ARBA00022989"/>
    </source>
</evidence>
<keyword evidence="8" id="KW-1185">Reference proteome</keyword>
<dbReference type="GO" id="GO:0005886">
    <property type="term" value="C:plasma membrane"/>
    <property type="evidence" value="ECO:0007669"/>
    <property type="project" value="UniProtKB-SubCell"/>
</dbReference>
<feature type="transmembrane region" description="Helical" evidence="6">
    <location>
        <begin position="129"/>
        <end position="152"/>
    </location>
</feature>
<dbReference type="PANTHER" id="PTHR37693">
    <property type="entry name" value="PHOSPHATIDYLGLYCEROL LYSYLTRANSFERASE"/>
    <property type="match status" value="1"/>
</dbReference>
<dbReference type="RefSeq" id="WP_249323161.1">
    <property type="nucleotide sequence ID" value="NZ_JACRTK010000001.1"/>
</dbReference>
<dbReference type="EMBL" id="JACRTK010000001">
    <property type="protein sequence ID" value="MBC8590344.1"/>
    <property type="molecule type" value="Genomic_DNA"/>
</dbReference>
<dbReference type="PANTHER" id="PTHR37693:SF1">
    <property type="entry name" value="INTEGRAL MEMBRANE PROTEIN"/>
    <property type="match status" value="1"/>
</dbReference>
<dbReference type="Proteomes" id="UP000601522">
    <property type="component" value="Unassembled WGS sequence"/>
</dbReference>
<accession>A0A926F1Q3</accession>
<dbReference type="EC" id="2.3.2.3" evidence="6"/>
<feature type="transmembrane region" description="Helical" evidence="6">
    <location>
        <begin position="239"/>
        <end position="261"/>
    </location>
</feature>
<comment type="function">
    <text evidence="6">Catalyzes the transfer of a lysyl group from L-lysyl-tRNA(Lys) to membrane-bound phosphatidylglycerol (PG), which produces lysylphosphatidylglycerol (LPG), a major component of the bacterial membrane with a positive net charge. LPG synthesis contributes to bacterial virulence as it is involved in the resistance mechanism against cationic antimicrobial peptides (CAMP) produces by the host's immune system (defensins, cathelicidins) and by the competing microorganisms.</text>
</comment>
<evidence type="ECO:0000313" key="8">
    <source>
        <dbReference type="Proteomes" id="UP000601522"/>
    </source>
</evidence>
<feature type="transmembrane region" description="Helical" evidence="6">
    <location>
        <begin position="56"/>
        <end position="77"/>
    </location>
</feature>
<feature type="transmembrane region" description="Helical" evidence="6">
    <location>
        <begin position="164"/>
        <end position="187"/>
    </location>
</feature>
<keyword evidence="5 6" id="KW-0472">Membrane</keyword>
<keyword evidence="6" id="KW-0443">Lipid metabolism</keyword>
<dbReference type="GO" id="GO:0050071">
    <property type="term" value="F:phosphatidylglycerol lysyltransferase activity"/>
    <property type="evidence" value="ECO:0007669"/>
    <property type="project" value="UniProtKB-EC"/>
</dbReference>
<name>A0A926F1Q3_9FIRM</name>
<feature type="transmembrane region" description="Helical" evidence="6">
    <location>
        <begin position="16"/>
        <end position="35"/>
    </location>
</feature>
<proteinExistence type="inferred from homology"/>
<protein>
    <recommendedName>
        <fullName evidence="6">Phosphatidylglycerol lysyltransferase</fullName>
        <ecNumber evidence="6">2.3.2.3</ecNumber>
    </recommendedName>
    <alternativeName>
        <fullName evidence="6">Lysylphosphatidylglycerol synthase</fullName>
    </alternativeName>
</protein>
<comment type="catalytic activity">
    <reaction evidence="6">
        <text>L-lysyl-tRNA(Lys) + a 1,2-diacyl-sn-glycero-3-phospho-(1'-sn-glycerol) = a 1,2-diacyl-sn-glycero-3-phospho-1'-(3'-O-L-lysyl)-sn-glycerol + tRNA(Lys)</text>
        <dbReference type="Rhea" id="RHEA:10668"/>
        <dbReference type="Rhea" id="RHEA-COMP:9696"/>
        <dbReference type="Rhea" id="RHEA-COMP:9697"/>
        <dbReference type="ChEBI" id="CHEBI:64716"/>
        <dbReference type="ChEBI" id="CHEBI:75792"/>
        <dbReference type="ChEBI" id="CHEBI:78442"/>
        <dbReference type="ChEBI" id="CHEBI:78529"/>
        <dbReference type="EC" id="2.3.2.3"/>
    </reaction>
</comment>
<comment type="subcellular location">
    <subcellularLocation>
        <location evidence="1 6">Cell membrane</location>
        <topology evidence="1 6">Multi-pass membrane protein</topology>
    </subcellularLocation>
</comment>
<evidence type="ECO:0000256" key="2">
    <source>
        <dbReference type="ARBA" id="ARBA00022475"/>
    </source>
</evidence>
<dbReference type="Pfam" id="PF03706">
    <property type="entry name" value="LPG_synthase_TM"/>
    <property type="match status" value="1"/>
</dbReference>
<keyword evidence="6" id="KW-0046">Antibiotic resistance</keyword>
<keyword evidence="4 6" id="KW-1133">Transmembrane helix</keyword>
<evidence type="ECO:0000256" key="1">
    <source>
        <dbReference type="ARBA" id="ARBA00004651"/>
    </source>
</evidence>
<dbReference type="InterPro" id="IPR022791">
    <property type="entry name" value="L-PG_synthase/AglD"/>
</dbReference>
<gene>
    <name evidence="6" type="primary">mprF</name>
    <name evidence="7" type="ORF">H8689_04200</name>
</gene>